<reference evidence="17" key="1">
    <citation type="journal article" date="2013" name="Genome Announc.">
        <title>Draft genome sequence of the basidiomycetous yeast-like fungus Pseudozyma hubeiensis SY62, which produces an abundant amount of the biosurfactant mannosylerythritol lipids.</title>
        <authorList>
            <person name="Konishi M."/>
            <person name="Hatada Y."/>
            <person name="Horiuchi J."/>
        </authorList>
    </citation>
    <scope>NUCLEOTIDE SEQUENCE [LARGE SCALE GENOMIC DNA]</scope>
    <source>
        <strain evidence="17">SY62</strain>
    </source>
</reference>
<keyword evidence="12 14" id="KW-0472">Membrane</keyword>
<evidence type="ECO:0000256" key="2">
    <source>
        <dbReference type="ARBA" id="ARBA00004141"/>
    </source>
</evidence>
<dbReference type="GO" id="GO:0061630">
    <property type="term" value="F:ubiquitin protein ligase activity"/>
    <property type="evidence" value="ECO:0007669"/>
    <property type="project" value="UniProtKB-EC"/>
</dbReference>
<keyword evidence="16" id="KW-0436">Ligase</keyword>
<dbReference type="GO" id="GO:0036503">
    <property type="term" value="P:ERAD pathway"/>
    <property type="evidence" value="ECO:0007669"/>
    <property type="project" value="TreeGrafter"/>
</dbReference>
<dbReference type="EC" id="2.3.2.27" evidence="4"/>
<dbReference type="GO" id="GO:0008270">
    <property type="term" value="F:zinc ion binding"/>
    <property type="evidence" value="ECO:0007669"/>
    <property type="project" value="UniProtKB-KW"/>
</dbReference>
<evidence type="ECO:0000256" key="9">
    <source>
        <dbReference type="ARBA" id="ARBA00022786"/>
    </source>
</evidence>
<dbReference type="Pfam" id="PF23113">
    <property type="entry name" value="MARCHF6_C"/>
    <property type="match status" value="1"/>
</dbReference>
<keyword evidence="10" id="KW-0862">Zinc</keyword>
<dbReference type="SUPFAM" id="SSF57850">
    <property type="entry name" value="RING/U-box"/>
    <property type="match status" value="1"/>
</dbReference>
<evidence type="ECO:0000256" key="7">
    <source>
        <dbReference type="ARBA" id="ARBA00022723"/>
    </source>
</evidence>
<feature type="region of interest" description="Disordered" evidence="13">
    <location>
        <begin position="337"/>
        <end position="498"/>
    </location>
</feature>
<dbReference type="HOGENOM" id="CLU_001266_1_0_1"/>
<dbReference type="Gene3D" id="3.30.40.10">
    <property type="entry name" value="Zinc/RING finger domain, C3HC4 (zinc finger)"/>
    <property type="match status" value="1"/>
</dbReference>
<dbReference type="EMBL" id="DF238786">
    <property type="protein sequence ID" value="GAC94820.1"/>
    <property type="molecule type" value="Genomic_DNA"/>
</dbReference>
<evidence type="ECO:0000256" key="3">
    <source>
        <dbReference type="ARBA" id="ARBA00004906"/>
    </source>
</evidence>
<evidence type="ECO:0000313" key="16">
    <source>
        <dbReference type="EMBL" id="GAC94820.1"/>
    </source>
</evidence>
<organism evidence="16 17">
    <name type="scientific">Pseudozyma hubeiensis (strain SY62)</name>
    <name type="common">Yeast</name>
    <dbReference type="NCBI Taxonomy" id="1305764"/>
    <lineage>
        <taxon>Eukaryota</taxon>
        <taxon>Fungi</taxon>
        <taxon>Dikarya</taxon>
        <taxon>Basidiomycota</taxon>
        <taxon>Ustilaginomycotina</taxon>
        <taxon>Ustilaginomycetes</taxon>
        <taxon>Ustilaginales</taxon>
        <taxon>Ustilaginaceae</taxon>
        <taxon>Pseudozyma</taxon>
    </lineage>
</organism>
<feature type="transmembrane region" description="Helical" evidence="14">
    <location>
        <begin position="1144"/>
        <end position="1165"/>
    </location>
</feature>
<dbReference type="GeneID" id="24107686"/>
<name>R9P9U1_PSEHS</name>
<feature type="transmembrane region" description="Helical" evidence="14">
    <location>
        <begin position="1337"/>
        <end position="1360"/>
    </location>
</feature>
<evidence type="ECO:0000256" key="1">
    <source>
        <dbReference type="ARBA" id="ARBA00000900"/>
    </source>
</evidence>
<dbReference type="PROSITE" id="PS51292">
    <property type="entry name" value="ZF_RING_CH"/>
    <property type="match status" value="1"/>
</dbReference>
<evidence type="ECO:0000256" key="14">
    <source>
        <dbReference type="SAM" id="Phobius"/>
    </source>
</evidence>
<feature type="region of interest" description="Disordered" evidence="13">
    <location>
        <begin position="510"/>
        <end position="536"/>
    </location>
</feature>
<keyword evidence="6 14" id="KW-0812">Transmembrane</keyword>
<dbReference type="GO" id="GO:0005789">
    <property type="term" value="C:endoplasmic reticulum membrane"/>
    <property type="evidence" value="ECO:0007669"/>
    <property type="project" value="TreeGrafter"/>
</dbReference>
<keyword evidence="11 14" id="KW-1133">Transmembrane helix</keyword>
<dbReference type="OrthoDB" id="264354at2759"/>
<feature type="transmembrane region" description="Helical" evidence="14">
    <location>
        <begin position="1185"/>
        <end position="1202"/>
    </location>
</feature>
<keyword evidence="7" id="KW-0479">Metal-binding</keyword>
<evidence type="ECO:0000256" key="13">
    <source>
        <dbReference type="SAM" id="MobiDB-lite"/>
    </source>
</evidence>
<dbReference type="Proteomes" id="UP000014071">
    <property type="component" value="Unassembled WGS sequence"/>
</dbReference>
<dbReference type="InterPro" id="IPR011016">
    <property type="entry name" value="Znf_RING-CH"/>
</dbReference>
<feature type="compositionally biased region" description="Basic and acidic residues" evidence="13">
    <location>
        <begin position="307"/>
        <end position="318"/>
    </location>
</feature>
<feature type="compositionally biased region" description="Low complexity" evidence="13">
    <location>
        <begin position="487"/>
        <end position="498"/>
    </location>
</feature>
<dbReference type="SMART" id="SM00744">
    <property type="entry name" value="RINGv"/>
    <property type="match status" value="1"/>
</dbReference>
<keyword evidence="5" id="KW-0808">Transferase</keyword>
<dbReference type="CDD" id="cd16702">
    <property type="entry name" value="RING_CH-C4HC3_MARCH6"/>
    <property type="match status" value="1"/>
</dbReference>
<dbReference type="InterPro" id="IPR013083">
    <property type="entry name" value="Znf_RING/FYVE/PHD"/>
</dbReference>
<keyword evidence="8" id="KW-0863">Zinc-finger</keyword>
<proteinExistence type="predicted"/>
<evidence type="ECO:0000256" key="11">
    <source>
        <dbReference type="ARBA" id="ARBA00022989"/>
    </source>
</evidence>
<feature type="transmembrane region" description="Helical" evidence="14">
    <location>
        <begin position="1242"/>
        <end position="1265"/>
    </location>
</feature>
<feature type="compositionally biased region" description="Acidic residues" evidence="13">
    <location>
        <begin position="1446"/>
        <end position="1461"/>
    </location>
</feature>
<feature type="region of interest" description="Disordered" evidence="13">
    <location>
        <begin position="294"/>
        <end position="318"/>
    </location>
</feature>
<feature type="region of interest" description="Disordered" evidence="13">
    <location>
        <begin position="1428"/>
        <end position="1482"/>
    </location>
</feature>
<feature type="compositionally biased region" description="Polar residues" evidence="13">
    <location>
        <begin position="366"/>
        <end position="380"/>
    </location>
</feature>
<protein>
    <recommendedName>
        <fullName evidence="4">RING-type E3 ubiquitin transferase</fullName>
        <ecNumber evidence="4">2.3.2.27</ecNumber>
    </recommendedName>
</protein>
<evidence type="ECO:0000256" key="5">
    <source>
        <dbReference type="ARBA" id="ARBA00022679"/>
    </source>
</evidence>
<keyword evidence="17" id="KW-1185">Reference proteome</keyword>
<dbReference type="PANTHER" id="PTHR13145:SF0">
    <property type="entry name" value="E3 UBIQUITIN-PROTEIN LIGASE MARCHF6"/>
    <property type="match status" value="1"/>
</dbReference>
<evidence type="ECO:0000256" key="8">
    <source>
        <dbReference type="ARBA" id="ARBA00022771"/>
    </source>
</evidence>
<feature type="transmembrane region" description="Helical" evidence="14">
    <location>
        <begin position="92"/>
        <end position="111"/>
    </location>
</feature>
<feature type="transmembrane region" description="Helical" evidence="14">
    <location>
        <begin position="210"/>
        <end position="230"/>
    </location>
</feature>
<dbReference type="FunFam" id="3.30.40.10:FF:000287">
    <property type="entry name" value="RING finger membrane protein"/>
    <property type="match status" value="1"/>
</dbReference>
<comment type="pathway">
    <text evidence="3">Protein modification; protein ubiquitination.</text>
</comment>
<sequence length="1482" mass="163577">MEDEDTCRICRSGPEPSSPLYHPCKCTGSIRYCHQDCLLEWLQHSRKKYCELCNHAFIFHKKYRKDMPSDGKLPRYLYARRLVIRSIQTVKLAARALLVGFTWLALLPYININVWRFWFWCIDYAILYWFVDVATRLGMAGLIPTYQEAAPPANATAVKDLDGMVKFSSSDAWSRIASPFASSTSSHTPITISGVKLSVRTLLEHLAHDVFQGQILSCVIVVFFVGVFLLREWILQNMPQNFDVQPQNVDAVQPEEGPRNLADGQPRAAEERQAQIRAQFEQRRDEFERVLADLQETPQDEANEEVGGERELELDPEEQRVQARLARLRRLEQVMAARERPAGDAAADTAEGSSDSAGSSEPPQLAASNGTDPSTSTQNLRDALGWSEAGPSSEGLKETNSIALESLTQQDPQAGTSKDILEQSDDDRKADEAAVGLQLEAQPEELQEAAQNDVSVSRTGDYTEPAQADSPRDVTTRTVSTGDDHTASPAAEPLQPLPQADELPLAAADEARDDDEAWEDESDADADAPAQPDPADEVALRAAAAAAFPPPIAHPIAAEDEIEIVAAAAEAADDPEAEIGLAEEMDGILEAVGMRGPIFGIVQNLFLMIFLSFFVMQAFVMVPYVVGRLLGSGPGLIKVLALPVRLLRYVTDPVFDGLIAVGAKGWPRVVAAMGLGQAKTDSTVVDAAKNGKLINAWLGFFTSAVGHAKSDATKVVRGQALDTQAVAAKSSALAGLLVRVLPASVTASSQWTAVSNAFDIALATGFRGTLERLADTVSDLFAKLDSHRIVTSTTDRVVCIAFGHAYWMLILFIHQHFSKPDFPRAVAEQSALKMFMDQHVLILKAISFIFIELFVFPLGCGLLFDICTMPIFAGASIALWPAKIKAAPISFAFTRWMGGTVYMFVFAQYVSATRKVLRPGVLCWIRDPNDPSFHPIREILDKKTWTQLKKIGASAMMYAAVLVASVGVNTYFLRYAMGWSGVLPLRWKPFDPWTEVPVDLLLVHFAVPWATQKVDPEKLAEKWLKWWWKGASKMLRLSTYMIGGRFMEERRGRKGNMVVNVWKALTGQQGGEEEYVEDGTLGRVPADDKAITSGPLIIPLKSDGTPATERMAEALVKQEADAEKHTPKPTYEVLYLPPSHQVRITTILTLLWLSHCALFILGLSLPLLLGRGFAYLLKGRQVHDFYSFSIGLTLLVLAAKLYKGSKKTWNRRIKRARYIRTTPRLYITVRIVVEIKRIFKSIFLLAGVAGIVPLVTGLLVDQYVLVPLRYRSTQVPVLHLGQIWALGVIETRLLLFTARFIGVPTTGLYSTFMSNIDEVVRGGVYPRPKVKLAWKRVVVPVVVAGFVLLSVPFTVAEALATSGWAEASSKEQEQLLLRKVFGAIQSIVLVATVRAVVRKRMDSWTELLKDEVFLESTELKNFEADEAKAGEGMRGSSSGKVKMGDEEAEWIEEEEGEVDGDGEGRRADEYVAEGTLPDVLFR</sequence>
<dbReference type="RefSeq" id="XP_012188407.1">
    <property type="nucleotide sequence ID" value="XM_012333017.1"/>
</dbReference>
<evidence type="ECO:0000256" key="6">
    <source>
        <dbReference type="ARBA" id="ARBA00022692"/>
    </source>
</evidence>
<evidence type="ECO:0000256" key="12">
    <source>
        <dbReference type="ARBA" id="ARBA00023136"/>
    </source>
</evidence>
<gene>
    <name evidence="16" type="ORF">PHSY_002393</name>
</gene>
<evidence type="ECO:0000256" key="10">
    <source>
        <dbReference type="ARBA" id="ARBA00022833"/>
    </source>
</evidence>
<accession>R9P9U1</accession>
<evidence type="ECO:0000259" key="15">
    <source>
        <dbReference type="PROSITE" id="PS51292"/>
    </source>
</evidence>
<dbReference type="InterPro" id="IPR056521">
    <property type="entry name" value="MARCHF6-like_C"/>
</dbReference>
<feature type="transmembrane region" description="Helical" evidence="14">
    <location>
        <begin position="840"/>
        <end position="856"/>
    </location>
</feature>
<feature type="compositionally biased region" description="Acidic residues" evidence="13">
    <location>
        <begin position="511"/>
        <end position="526"/>
    </location>
</feature>
<dbReference type="STRING" id="1305764.R9P9U1"/>
<comment type="subcellular location">
    <subcellularLocation>
        <location evidence="2">Membrane</location>
        <topology evidence="2">Multi-pass membrane protein</topology>
    </subcellularLocation>
</comment>
<feature type="domain" description="RING-CH-type" evidence="15">
    <location>
        <begin position="1"/>
        <end position="60"/>
    </location>
</feature>
<feature type="compositionally biased region" description="Low complexity" evidence="13">
    <location>
        <begin position="343"/>
        <end position="363"/>
    </location>
</feature>
<comment type="catalytic activity">
    <reaction evidence="1">
        <text>S-ubiquitinyl-[E2 ubiquitin-conjugating enzyme]-L-cysteine + [acceptor protein]-L-lysine = [E2 ubiquitin-conjugating enzyme]-L-cysteine + N(6)-ubiquitinyl-[acceptor protein]-L-lysine.</text>
        <dbReference type="EC" id="2.3.2.27"/>
    </reaction>
</comment>
<feature type="compositionally biased region" description="Polar residues" evidence="13">
    <location>
        <begin position="398"/>
        <end position="416"/>
    </location>
</feature>
<dbReference type="GO" id="GO:0016874">
    <property type="term" value="F:ligase activity"/>
    <property type="evidence" value="ECO:0007669"/>
    <property type="project" value="UniProtKB-KW"/>
</dbReference>
<keyword evidence="9" id="KW-0833">Ubl conjugation pathway</keyword>
<evidence type="ECO:0000313" key="17">
    <source>
        <dbReference type="Proteomes" id="UP000014071"/>
    </source>
</evidence>
<evidence type="ECO:0000256" key="4">
    <source>
        <dbReference type="ARBA" id="ARBA00012483"/>
    </source>
</evidence>
<feature type="transmembrane region" description="Helical" evidence="14">
    <location>
        <begin position="1380"/>
        <end position="1397"/>
    </location>
</feature>
<feature type="region of interest" description="Disordered" evidence="13">
    <location>
        <begin position="252"/>
        <end position="272"/>
    </location>
</feature>
<dbReference type="Pfam" id="PF12906">
    <property type="entry name" value="RINGv"/>
    <property type="match status" value="1"/>
</dbReference>
<dbReference type="eggNOG" id="KOG1609">
    <property type="taxonomic scope" value="Eukaryota"/>
</dbReference>
<feature type="transmembrane region" description="Helical" evidence="14">
    <location>
        <begin position="1277"/>
        <end position="1295"/>
    </location>
</feature>
<dbReference type="PANTHER" id="PTHR13145">
    <property type="entry name" value="SSM4 PROTEIN"/>
    <property type="match status" value="1"/>
</dbReference>
<feature type="transmembrane region" description="Helical" evidence="14">
    <location>
        <begin position="605"/>
        <end position="626"/>
    </location>
</feature>
<feature type="transmembrane region" description="Helical" evidence="14">
    <location>
        <begin position="951"/>
        <end position="973"/>
    </location>
</feature>